<accession>A0A7K0G986</accession>
<dbReference type="SUPFAM" id="SSF56281">
    <property type="entry name" value="Metallo-hydrolase/oxidoreductase"/>
    <property type="match status" value="1"/>
</dbReference>
<dbReference type="Pfam" id="PF00753">
    <property type="entry name" value="Lactamase_B"/>
    <property type="match status" value="1"/>
</dbReference>
<dbReference type="NCBIfam" id="TIGR00360">
    <property type="entry name" value="ComEC_N-term"/>
    <property type="match status" value="1"/>
</dbReference>
<name>A0A7K0G986_9ACTN</name>
<evidence type="ECO:0000256" key="2">
    <source>
        <dbReference type="ARBA" id="ARBA00022475"/>
    </source>
</evidence>
<dbReference type="InterPro" id="IPR052159">
    <property type="entry name" value="Competence_DNA_uptake"/>
</dbReference>
<gene>
    <name evidence="8" type="ORF">GJE22_07295</name>
</gene>
<reference evidence="9" key="1">
    <citation type="submission" date="2019-08" db="EMBL/GenBank/DDBJ databases">
        <title>Arthrobacter sp. nov., isolated from plateau pika and Tibetan wild ass.</title>
        <authorList>
            <person name="Ge Y."/>
        </authorList>
    </citation>
    <scope>NUCLEOTIDE SEQUENCE [LARGE SCALE GENOMIC DNA]</scope>
    <source>
        <strain evidence="9">HF-1365</strain>
    </source>
</reference>
<protein>
    <submittedName>
        <fullName evidence="8">DNA internalization-related competence protein ComEC/Rec2</fullName>
    </submittedName>
</protein>
<feature type="transmembrane region" description="Helical" evidence="6">
    <location>
        <begin position="392"/>
        <end position="417"/>
    </location>
</feature>
<feature type="transmembrane region" description="Helical" evidence="6">
    <location>
        <begin position="360"/>
        <end position="380"/>
    </location>
</feature>
<dbReference type="Proteomes" id="UP000470010">
    <property type="component" value="Unassembled WGS sequence"/>
</dbReference>
<evidence type="ECO:0000256" key="1">
    <source>
        <dbReference type="ARBA" id="ARBA00004651"/>
    </source>
</evidence>
<feature type="transmembrane region" description="Helical" evidence="6">
    <location>
        <begin position="59"/>
        <end position="80"/>
    </location>
</feature>
<feature type="transmembrane region" description="Helical" evidence="6">
    <location>
        <begin position="20"/>
        <end position="39"/>
    </location>
</feature>
<keyword evidence="4 6" id="KW-1133">Transmembrane helix</keyword>
<dbReference type="InterPro" id="IPR004477">
    <property type="entry name" value="ComEC_N"/>
</dbReference>
<dbReference type="GO" id="GO:0030420">
    <property type="term" value="P:establishment of competence for transformation"/>
    <property type="evidence" value="ECO:0007669"/>
    <property type="project" value="InterPro"/>
</dbReference>
<dbReference type="PANTHER" id="PTHR30619">
    <property type="entry name" value="DNA INTERNALIZATION/COMPETENCE PROTEIN COMEC/REC2"/>
    <property type="match status" value="1"/>
</dbReference>
<evidence type="ECO:0000313" key="9">
    <source>
        <dbReference type="Proteomes" id="UP000470010"/>
    </source>
</evidence>
<evidence type="ECO:0000313" key="8">
    <source>
        <dbReference type="EMBL" id="MRX80393.1"/>
    </source>
</evidence>
<evidence type="ECO:0000259" key="7">
    <source>
        <dbReference type="SMART" id="SM00849"/>
    </source>
</evidence>
<sequence length="775" mass="80988">MHMRRAFTTSDAPEFPPRPYLPPAAAGAAGALVAAALGLEFGWRSYIASDSGVPGQTTFAMLAVSCAVGILCIFVRRFWGERMRRWAKWLGIGIVLGAASATLGTMWRTSAHERMENIVASACVFEIEGDPSISSYGVQYTARVMSAEGAALGRVRLDADSAYEDGTRLRLVGRVGSLPDSAWGRSRYMAGEVARVSAVRIVDSEPSAIGPIEALRARMLDVIQPDASQARALVAGIVCGRTTELDQASASEAFARTGTSHLVAVSGSHLALVTSLAQVFLAFVGARLRTRYLLLVLLMSSYVILTGGSASAVRSLIMVGLTLVASWGERRGHGISALALTTMALVARDAGVVFDVGFQLSAVSVLFIQLFYRYLSYLLLRLGMPRPIAEPLSLTLCAQWGTLPITIPIFGTCSIVAPLVNLVLGPVMSALLVVGLVSVPLAAIVGPLADVLLAPADALASISVFGAQAFAGFPYASIAMAASPATALPYLAACVVYAAWLDASRWQVAVVCAAIPGALAMHLVRWTLFAPASVTVLDVGQADAILVREGSAAILVDAGVDSEVADALARNSVFQLDAVVITHWDLDHYGGLEDVLASVSVSRVVVAEGALDAMPEELAGLDMPEVVELSEGDALSVGGFACTMVWPEGPVEGSDNEDSVALAVSYDSGGCALDMLLAGDTEIAQEERYAARVGDIDVLKLGHHGSAASVDAALMAQMRPELAIASAGEGNSYGHPTKECIDAVEASGARFLCTIDVGDVTVRPDQGGFSVSTER</sequence>
<dbReference type="Gene3D" id="3.60.15.10">
    <property type="entry name" value="Ribonuclease Z/Hydroxyacylglutathione hydrolase-like"/>
    <property type="match status" value="1"/>
</dbReference>
<dbReference type="NCBIfam" id="TIGR00361">
    <property type="entry name" value="ComEC_Rec2"/>
    <property type="match status" value="1"/>
</dbReference>
<proteinExistence type="predicted"/>
<dbReference type="GO" id="GO:0005886">
    <property type="term" value="C:plasma membrane"/>
    <property type="evidence" value="ECO:0007669"/>
    <property type="project" value="UniProtKB-SubCell"/>
</dbReference>
<comment type="subcellular location">
    <subcellularLocation>
        <location evidence="1">Cell membrane</location>
        <topology evidence="1">Multi-pass membrane protein</topology>
    </subcellularLocation>
</comment>
<evidence type="ECO:0000256" key="4">
    <source>
        <dbReference type="ARBA" id="ARBA00022989"/>
    </source>
</evidence>
<feature type="transmembrane region" description="Helical" evidence="6">
    <location>
        <begin position="262"/>
        <end position="286"/>
    </location>
</feature>
<dbReference type="InterPro" id="IPR036866">
    <property type="entry name" value="RibonucZ/Hydroxyglut_hydro"/>
</dbReference>
<dbReference type="CDD" id="cd07731">
    <property type="entry name" value="ComA-like_MBL-fold"/>
    <property type="match status" value="1"/>
</dbReference>
<comment type="caution">
    <text evidence="8">The sequence shown here is derived from an EMBL/GenBank/DDBJ whole genome shotgun (WGS) entry which is preliminary data.</text>
</comment>
<dbReference type="InterPro" id="IPR035681">
    <property type="entry name" value="ComA-like_MBL"/>
</dbReference>
<dbReference type="EMBL" id="VTFZ01000009">
    <property type="protein sequence ID" value="MRX80393.1"/>
    <property type="molecule type" value="Genomic_DNA"/>
</dbReference>
<dbReference type="InterPro" id="IPR001279">
    <property type="entry name" value="Metallo-B-lactamas"/>
</dbReference>
<feature type="transmembrane region" description="Helical" evidence="6">
    <location>
        <begin position="423"/>
        <end position="444"/>
    </location>
</feature>
<dbReference type="AlphaFoldDB" id="A0A7K0G986"/>
<keyword evidence="3 6" id="KW-0812">Transmembrane</keyword>
<keyword evidence="5 6" id="KW-0472">Membrane</keyword>
<evidence type="ECO:0000256" key="5">
    <source>
        <dbReference type="ARBA" id="ARBA00023136"/>
    </source>
</evidence>
<feature type="transmembrane region" description="Helical" evidence="6">
    <location>
        <begin position="292"/>
        <end position="313"/>
    </location>
</feature>
<feature type="domain" description="Metallo-beta-lactamase" evidence="7">
    <location>
        <begin position="541"/>
        <end position="729"/>
    </location>
</feature>
<evidence type="ECO:0000256" key="3">
    <source>
        <dbReference type="ARBA" id="ARBA00022692"/>
    </source>
</evidence>
<keyword evidence="2" id="KW-1003">Cell membrane</keyword>
<dbReference type="InterPro" id="IPR004797">
    <property type="entry name" value="Competence_ComEC/Rec2"/>
</dbReference>
<keyword evidence="9" id="KW-1185">Reference proteome</keyword>
<dbReference type="PANTHER" id="PTHR30619:SF1">
    <property type="entry name" value="RECOMBINATION PROTEIN 2"/>
    <property type="match status" value="1"/>
</dbReference>
<dbReference type="Pfam" id="PF03772">
    <property type="entry name" value="Competence"/>
    <property type="match status" value="1"/>
</dbReference>
<dbReference type="SMART" id="SM00849">
    <property type="entry name" value="Lactamase_B"/>
    <property type="match status" value="1"/>
</dbReference>
<evidence type="ECO:0000256" key="6">
    <source>
        <dbReference type="SAM" id="Phobius"/>
    </source>
</evidence>
<organism evidence="8 9">
    <name type="scientific">Enorma shizhengliae</name>
    <dbReference type="NCBI Taxonomy" id="2606615"/>
    <lineage>
        <taxon>Bacteria</taxon>
        <taxon>Bacillati</taxon>
        <taxon>Actinomycetota</taxon>
        <taxon>Coriobacteriia</taxon>
        <taxon>Coriobacteriales</taxon>
        <taxon>Coriobacteriaceae</taxon>
        <taxon>Enorma</taxon>
    </lineage>
</organism>
<feature type="transmembrane region" description="Helical" evidence="6">
    <location>
        <begin position="508"/>
        <end position="528"/>
    </location>
</feature>
<feature type="transmembrane region" description="Helical" evidence="6">
    <location>
        <begin position="477"/>
        <end position="501"/>
    </location>
</feature>